<comment type="caution">
    <text evidence="3">The sequence shown here is derived from an EMBL/GenBank/DDBJ whole genome shotgun (WGS) entry which is preliminary data.</text>
</comment>
<dbReference type="Gene3D" id="1.10.530.10">
    <property type="match status" value="1"/>
</dbReference>
<feature type="domain" description="Resuscitation-promoting factor core lysozyme-like" evidence="2">
    <location>
        <begin position="100"/>
        <end position="174"/>
    </location>
</feature>
<dbReference type="AlphaFoldDB" id="A0A1F5YR21"/>
<keyword evidence="1" id="KW-0378">Hydrolase</keyword>
<dbReference type="Pfam" id="PF06737">
    <property type="entry name" value="Transglycosylas"/>
    <property type="match status" value="1"/>
</dbReference>
<sequence length="176" mass="19336">MRLKFYSLAVIITLLAYIFLVQSIIINNFTKVISQTADLNVKAIASQNYNLEYIVISETPIPTRTPTPTLTPTITPTPKLQPSHLDSLFEKYSREFSVDRNTLKKIAVCESGLNSGANSGTYGGLYQFSASSWISTRKAMNADTNPDLRFNGDESIKTAAFKLSTGGAGIWPNCSK</sequence>
<accession>A0A1F5YR21</accession>
<dbReference type="STRING" id="1798371.A2W14_01205"/>
<evidence type="ECO:0000259" key="2">
    <source>
        <dbReference type="Pfam" id="PF06737"/>
    </source>
</evidence>
<evidence type="ECO:0000313" key="4">
    <source>
        <dbReference type="Proteomes" id="UP000176665"/>
    </source>
</evidence>
<dbReference type="InterPro" id="IPR010618">
    <property type="entry name" value="RPF"/>
</dbReference>
<evidence type="ECO:0000313" key="3">
    <source>
        <dbReference type="EMBL" id="OGG02648.1"/>
    </source>
</evidence>
<organism evidence="3 4">
    <name type="scientific">Candidatus Gottesmanbacteria bacterium RBG_16_37_8</name>
    <dbReference type="NCBI Taxonomy" id="1798371"/>
    <lineage>
        <taxon>Bacteria</taxon>
        <taxon>Candidatus Gottesmaniibacteriota</taxon>
    </lineage>
</organism>
<name>A0A1F5YR21_9BACT</name>
<gene>
    <name evidence="3" type="ORF">A2W14_01205</name>
</gene>
<dbReference type="InterPro" id="IPR023346">
    <property type="entry name" value="Lysozyme-like_dom_sf"/>
</dbReference>
<proteinExistence type="predicted"/>
<reference evidence="3 4" key="1">
    <citation type="journal article" date="2016" name="Nat. Commun.">
        <title>Thousands of microbial genomes shed light on interconnected biogeochemical processes in an aquifer system.</title>
        <authorList>
            <person name="Anantharaman K."/>
            <person name="Brown C.T."/>
            <person name="Hug L.A."/>
            <person name="Sharon I."/>
            <person name="Castelle C.J."/>
            <person name="Probst A.J."/>
            <person name="Thomas B.C."/>
            <person name="Singh A."/>
            <person name="Wilkins M.J."/>
            <person name="Karaoz U."/>
            <person name="Brodie E.L."/>
            <person name="Williams K.H."/>
            <person name="Hubbard S.S."/>
            <person name="Banfield J.F."/>
        </authorList>
    </citation>
    <scope>NUCLEOTIDE SEQUENCE [LARGE SCALE GENOMIC DNA]</scope>
</reference>
<dbReference type="Proteomes" id="UP000176665">
    <property type="component" value="Unassembled WGS sequence"/>
</dbReference>
<dbReference type="EMBL" id="MFJA01000059">
    <property type="protein sequence ID" value="OGG02648.1"/>
    <property type="molecule type" value="Genomic_DNA"/>
</dbReference>
<evidence type="ECO:0000256" key="1">
    <source>
        <dbReference type="ARBA" id="ARBA00022801"/>
    </source>
</evidence>
<protein>
    <recommendedName>
        <fullName evidence="2">Resuscitation-promoting factor core lysozyme-like domain-containing protein</fullName>
    </recommendedName>
</protein>
<dbReference type="SUPFAM" id="SSF53955">
    <property type="entry name" value="Lysozyme-like"/>
    <property type="match status" value="1"/>
</dbReference>
<dbReference type="GO" id="GO:0016787">
    <property type="term" value="F:hydrolase activity"/>
    <property type="evidence" value="ECO:0007669"/>
    <property type="project" value="UniProtKB-KW"/>
</dbReference>